<protein>
    <submittedName>
        <fullName evidence="1">Uncharacterized protein</fullName>
    </submittedName>
</protein>
<keyword evidence="2" id="KW-1185">Reference proteome</keyword>
<dbReference type="AlphaFoldDB" id="A0AAD5IMR8"/>
<accession>A0AAD5IMR8</accession>
<reference evidence="1" key="1">
    <citation type="journal article" date="2022" name="Plant J.">
        <title>Strategies of tolerance reflected in two North American maple genomes.</title>
        <authorList>
            <person name="McEvoy S.L."/>
            <person name="Sezen U.U."/>
            <person name="Trouern-Trend A."/>
            <person name="McMahon S.M."/>
            <person name="Schaberg P.G."/>
            <person name="Yang J."/>
            <person name="Wegrzyn J.L."/>
            <person name="Swenson N.G."/>
        </authorList>
    </citation>
    <scope>NUCLEOTIDE SEQUENCE</scope>
    <source>
        <strain evidence="1">91603</strain>
    </source>
</reference>
<dbReference type="EMBL" id="JAJSOW010000104">
    <property type="protein sequence ID" value="KAI9170109.1"/>
    <property type="molecule type" value="Genomic_DNA"/>
</dbReference>
<proteinExistence type="predicted"/>
<organism evidence="1 2">
    <name type="scientific">Acer negundo</name>
    <name type="common">Box elder</name>
    <dbReference type="NCBI Taxonomy" id="4023"/>
    <lineage>
        <taxon>Eukaryota</taxon>
        <taxon>Viridiplantae</taxon>
        <taxon>Streptophyta</taxon>
        <taxon>Embryophyta</taxon>
        <taxon>Tracheophyta</taxon>
        <taxon>Spermatophyta</taxon>
        <taxon>Magnoliopsida</taxon>
        <taxon>eudicotyledons</taxon>
        <taxon>Gunneridae</taxon>
        <taxon>Pentapetalae</taxon>
        <taxon>rosids</taxon>
        <taxon>malvids</taxon>
        <taxon>Sapindales</taxon>
        <taxon>Sapindaceae</taxon>
        <taxon>Hippocastanoideae</taxon>
        <taxon>Acereae</taxon>
        <taxon>Acer</taxon>
    </lineage>
</organism>
<reference evidence="1" key="2">
    <citation type="submission" date="2023-02" db="EMBL/GenBank/DDBJ databases">
        <authorList>
            <person name="Swenson N.G."/>
            <person name="Wegrzyn J.L."/>
            <person name="Mcevoy S.L."/>
        </authorList>
    </citation>
    <scope>NUCLEOTIDE SEQUENCE</scope>
    <source>
        <strain evidence="1">91603</strain>
        <tissue evidence="1">Leaf</tissue>
    </source>
</reference>
<sequence length="98" mass="11476">MDRSISLTARRTISFGLLDRRRCRSAREALVWRRRWPPSRRRLRLLFSLKRRPCRLFFVVASPFVAEVAQRPPKVIAGGIVNEEVFLILDAFSILKLP</sequence>
<gene>
    <name evidence="1" type="ORF">LWI28_022743</name>
</gene>
<dbReference type="Proteomes" id="UP001064489">
    <property type="component" value="Chromosome 7"/>
</dbReference>
<name>A0AAD5IMR8_ACENE</name>
<evidence type="ECO:0000313" key="2">
    <source>
        <dbReference type="Proteomes" id="UP001064489"/>
    </source>
</evidence>
<comment type="caution">
    <text evidence="1">The sequence shown here is derived from an EMBL/GenBank/DDBJ whole genome shotgun (WGS) entry which is preliminary data.</text>
</comment>
<evidence type="ECO:0000313" key="1">
    <source>
        <dbReference type="EMBL" id="KAI9170109.1"/>
    </source>
</evidence>